<keyword evidence="2" id="KW-1185">Reference proteome</keyword>
<evidence type="ECO:0000313" key="2">
    <source>
        <dbReference type="Proteomes" id="UP000325577"/>
    </source>
</evidence>
<dbReference type="Proteomes" id="UP000325577">
    <property type="component" value="Linkage Group LG17"/>
</dbReference>
<evidence type="ECO:0000313" key="1">
    <source>
        <dbReference type="EMBL" id="KAA8535728.1"/>
    </source>
</evidence>
<name>A0A5J5AZM9_9ASTE</name>
<sequence>MPFTLVTPPFPLMSFMKNCSLLKPICKKRSLIRLISQPLLIPLTAPLPAPVPLGGVPLRPLPNHPILAPQILGGIYLLPTPGSLLQARISLVVIDHHHDHILATVRFVVFRVILQNGALRFTLYRMIRPPHHAVYPLVLLLRGNLGLILRPPQPPPLHPGSLIVGSFFTIQASEEREETRTRTEKVLVSGFVSPLIEQKGLQGP</sequence>
<proteinExistence type="predicted"/>
<reference evidence="1 2" key="1">
    <citation type="submission" date="2019-09" db="EMBL/GenBank/DDBJ databases">
        <title>A chromosome-level genome assembly of the Chinese tupelo Nyssa sinensis.</title>
        <authorList>
            <person name="Yang X."/>
            <person name="Kang M."/>
            <person name="Yang Y."/>
            <person name="Xiong H."/>
            <person name="Wang M."/>
            <person name="Zhang Z."/>
            <person name="Wang Z."/>
            <person name="Wu H."/>
            <person name="Ma T."/>
            <person name="Liu J."/>
            <person name="Xi Z."/>
        </authorList>
    </citation>
    <scope>NUCLEOTIDE SEQUENCE [LARGE SCALE GENOMIC DNA]</scope>
    <source>
        <strain evidence="1">J267</strain>
        <tissue evidence="1">Leaf</tissue>
    </source>
</reference>
<organism evidence="1 2">
    <name type="scientific">Nyssa sinensis</name>
    <dbReference type="NCBI Taxonomy" id="561372"/>
    <lineage>
        <taxon>Eukaryota</taxon>
        <taxon>Viridiplantae</taxon>
        <taxon>Streptophyta</taxon>
        <taxon>Embryophyta</taxon>
        <taxon>Tracheophyta</taxon>
        <taxon>Spermatophyta</taxon>
        <taxon>Magnoliopsida</taxon>
        <taxon>eudicotyledons</taxon>
        <taxon>Gunneridae</taxon>
        <taxon>Pentapetalae</taxon>
        <taxon>asterids</taxon>
        <taxon>Cornales</taxon>
        <taxon>Nyssaceae</taxon>
        <taxon>Nyssa</taxon>
    </lineage>
</organism>
<gene>
    <name evidence="1" type="ORF">F0562_030770</name>
</gene>
<dbReference type="AlphaFoldDB" id="A0A5J5AZM9"/>
<protein>
    <submittedName>
        <fullName evidence="1">Uncharacterized protein</fullName>
    </submittedName>
</protein>
<dbReference type="EMBL" id="CM018040">
    <property type="protein sequence ID" value="KAA8535728.1"/>
    <property type="molecule type" value="Genomic_DNA"/>
</dbReference>
<accession>A0A5J5AZM9</accession>